<keyword evidence="2" id="KW-1185">Reference proteome</keyword>
<proteinExistence type="predicted"/>
<dbReference type="Proteomes" id="UP000825483">
    <property type="component" value="Unassembled WGS sequence"/>
</dbReference>
<evidence type="ECO:0000313" key="2">
    <source>
        <dbReference type="Proteomes" id="UP000825483"/>
    </source>
</evidence>
<comment type="caution">
    <text evidence="1">The sequence shown here is derived from an EMBL/GenBank/DDBJ whole genome shotgun (WGS) entry which is preliminary data.</text>
</comment>
<reference evidence="1" key="1">
    <citation type="journal article" date="2022" name="Int. J. Syst. Evol. Microbiol.">
        <title>Prevotella lacticifex sp. nov., isolated from the rumen of cows.</title>
        <authorList>
            <person name="Shinkai T."/>
            <person name="Ikeyama N."/>
            <person name="Kumagai M."/>
            <person name="Ohmori H."/>
            <person name="Sakamoto M."/>
            <person name="Ohkuma M."/>
            <person name="Mitsumori M."/>
        </authorList>
    </citation>
    <scope>NUCLEOTIDE SEQUENCE</scope>
    <source>
        <strain evidence="1">R5076</strain>
    </source>
</reference>
<evidence type="ECO:0000313" key="1">
    <source>
        <dbReference type="EMBL" id="GJG59868.1"/>
    </source>
</evidence>
<protein>
    <submittedName>
        <fullName evidence="1">Uncharacterized protein</fullName>
    </submittedName>
</protein>
<sequence>MTFTLTGAFDLSGYLFPQEPQTAIVAMAKKNDCKNFMTDLSMINVYPNTFTSSQCCCKAFVQRPQEKKPCPAAVMQKY</sequence>
<name>A0A9R1CZD5_9BACT</name>
<organism evidence="1 2">
    <name type="scientific">Prevotella lacticifex</name>
    <dbReference type="NCBI Taxonomy" id="2854755"/>
    <lineage>
        <taxon>Bacteria</taxon>
        <taxon>Pseudomonadati</taxon>
        <taxon>Bacteroidota</taxon>
        <taxon>Bacteroidia</taxon>
        <taxon>Bacteroidales</taxon>
        <taxon>Prevotellaceae</taxon>
        <taxon>Prevotella</taxon>
    </lineage>
</organism>
<dbReference type="EMBL" id="BPUB01000002">
    <property type="protein sequence ID" value="GJG59868.1"/>
    <property type="molecule type" value="Genomic_DNA"/>
</dbReference>
<dbReference type="AlphaFoldDB" id="A0A9R1CZD5"/>
<accession>A0A9R1CZD5</accession>
<gene>
    <name evidence="1" type="ORF">PRLR5076_27190</name>
</gene>